<name>A0ABR4MQ83_9PEZI</name>
<feature type="compositionally biased region" description="Pro residues" evidence="1">
    <location>
        <begin position="183"/>
        <end position="192"/>
    </location>
</feature>
<feature type="compositionally biased region" description="Basic and acidic residues" evidence="1">
    <location>
        <begin position="47"/>
        <end position="58"/>
    </location>
</feature>
<feature type="compositionally biased region" description="Polar residues" evidence="1">
    <location>
        <begin position="141"/>
        <end position="155"/>
    </location>
</feature>
<feature type="compositionally biased region" description="Low complexity" evidence="1">
    <location>
        <begin position="212"/>
        <end position="261"/>
    </location>
</feature>
<accession>A0ABR4MQ83</accession>
<feature type="region of interest" description="Disordered" evidence="1">
    <location>
        <begin position="44"/>
        <end position="319"/>
    </location>
</feature>
<evidence type="ECO:0000256" key="1">
    <source>
        <dbReference type="SAM" id="MobiDB-lite"/>
    </source>
</evidence>
<dbReference type="Proteomes" id="UP001610728">
    <property type="component" value="Unassembled WGS sequence"/>
</dbReference>
<protein>
    <recommendedName>
        <fullName evidence="4">NYN domain-containing protein</fullName>
    </recommendedName>
</protein>
<dbReference type="EMBL" id="JABSNW010000002">
    <property type="protein sequence ID" value="KAL2890452.1"/>
    <property type="molecule type" value="Genomic_DNA"/>
</dbReference>
<gene>
    <name evidence="2" type="ORF">HOO65_020994</name>
</gene>
<dbReference type="GeneID" id="98116627"/>
<dbReference type="Gene3D" id="3.40.50.1010">
    <property type="entry name" value="5'-nuclease"/>
    <property type="match status" value="1"/>
</dbReference>
<feature type="compositionally biased region" description="Polar residues" evidence="1">
    <location>
        <begin position="193"/>
        <end position="211"/>
    </location>
</feature>
<dbReference type="CDD" id="cd18724">
    <property type="entry name" value="PIN_LabA-like"/>
    <property type="match status" value="1"/>
</dbReference>
<comment type="caution">
    <text evidence="2">The sequence shown here is derived from an EMBL/GenBank/DDBJ whole genome shotgun (WGS) entry which is preliminary data.</text>
</comment>
<feature type="compositionally biased region" description="Low complexity" evidence="1">
    <location>
        <begin position="106"/>
        <end position="120"/>
    </location>
</feature>
<keyword evidence="3" id="KW-1185">Reference proteome</keyword>
<feature type="compositionally biased region" description="Polar residues" evidence="1">
    <location>
        <begin position="294"/>
        <end position="305"/>
    </location>
</feature>
<reference evidence="2 3" key="1">
    <citation type="submission" date="2020-05" db="EMBL/GenBank/DDBJ databases">
        <title>Ceratocystis lukuohia genome.</title>
        <authorList>
            <person name="Harrington T.C."/>
            <person name="Kim K."/>
            <person name="Mayers C.G."/>
        </authorList>
    </citation>
    <scope>NUCLEOTIDE SEQUENCE [LARGE SCALE GENOMIC DNA]</scope>
    <source>
        <strain evidence="2 3">C4212</strain>
    </source>
</reference>
<proteinExistence type="predicted"/>
<dbReference type="RefSeq" id="XP_070861632.1">
    <property type="nucleotide sequence ID" value="XM_071000211.1"/>
</dbReference>
<evidence type="ECO:0000313" key="2">
    <source>
        <dbReference type="EMBL" id="KAL2890452.1"/>
    </source>
</evidence>
<evidence type="ECO:0008006" key="4">
    <source>
        <dbReference type="Google" id="ProtNLM"/>
    </source>
</evidence>
<evidence type="ECO:0000313" key="3">
    <source>
        <dbReference type="Proteomes" id="UP001610728"/>
    </source>
</evidence>
<organism evidence="2 3">
    <name type="scientific">Ceratocystis lukuohia</name>
    <dbReference type="NCBI Taxonomy" id="2019550"/>
    <lineage>
        <taxon>Eukaryota</taxon>
        <taxon>Fungi</taxon>
        <taxon>Dikarya</taxon>
        <taxon>Ascomycota</taxon>
        <taxon>Pezizomycotina</taxon>
        <taxon>Sordariomycetes</taxon>
        <taxon>Hypocreomycetidae</taxon>
        <taxon>Microascales</taxon>
        <taxon>Ceratocystidaceae</taxon>
        <taxon>Ceratocystis</taxon>
    </lineage>
</organism>
<sequence>MASSHPFLPYIFAQMTPPVSPVPATTTPLLGDFSAVQNFLQQSICQRDSKKERKERPQIRHQRSQRSQCKDPPANRASSSSSPSPRYDHPKSCLENLPVRSPPVRSPRRSPFSPASSRAVNPSLVGEDLRESFRSSPPPSHSATQRIKSRTSSGAQFDIPQDTKRHGNFGPAIANYLERLPDTPAPTPPPPYSSTLQGQAPSHTPVQPFSLPTSTSAATTATTVVPSNFPPSSTTSSTASSSSSSASASASASSSTKKTSTPPITILQHPVANVSSPPKKEKKKKLPSAEASSGVSLNMSYPSRSPTRHPGADIHISASGSLPKSAQFKTYLRSLKKSDASWATSIPSAARPLHVFVDMSNIIIGCYDACKSEMGLPKNQPFPTAPSFNFSAFNKVLCRSRPVARCELAGSTSKPNHWPSYAIDAKKAHYDVHILNRTVTDVSKSSHSSGSKVNLGGREQCVDELLHLKMAQSVLDEELPGVMVLATGDANAAQFSDGFLMAVERALKRGWAVEVVSWSETMSHAWLDDDWCAQWEGRFRTIELDPFLAKFVGQEILRPTAS</sequence>